<evidence type="ECO:0000313" key="2">
    <source>
        <dbReference type="Proteomes" id="UP000758155"/>
    </source>
</evidence>
<reference evidence="1" key="1">
    <citation type="submission" date="2019-04" db="EMBL/GenBank/DDBJ databases">
        <title>Sequencing of skin fungus with MAO and IRED activity.</title>
        <authorList>
            <person name="Marsaioli A.J."/>
            <person name="Bonatto J.M.C."/>
            <person name="Reis Junior O."/>
        </authorList>
    </citation>
    <scope>NUCLEOTIDE SEQUENCE</scope>
    <source>
        <strain evidence="1">28M1</strain>
    </source>
</reference>
<accession>A0A9P4X2I7</accession>
<organism evidence="1 2">
    <name type="scientific">Didymella heteroderae</name>
    <dbReference type="NCBI Taxonomy" id="1769908"/>
    <lineage>
        <taxon>Eukaryota</taxon>
        <taxon>Fungi</taxon>
        <taxon>Dikarya</taxon>
        <taxon>Ascomycota</taxon>
        <taxon>Pezizomycotina</taxon>
        <taxon>Dothideomycetes</taxon>
        <taxon>Pleosporomycetidae</taxon>
        <taxon>Pleosporales</taxon>
        <taxon>Pleosporineae</taxon>
        <taxon>Didymellaceae</taxon>
        <taxon>Didymella</taxon>
    </lineage>
</organism>
<sequence length="135" mass="15681">MCCISYPYWVRLTHGKIGLKTVEAITRRLLLFVGTEHAHLEYSALQKQCVELRYLELRFKEEREQAMSEPRPLPNQLTYFARNEECLANKVKSNLGLYPGRLPRPLLDTFHAELPIEGKARIVAVQRRKNEVMAA</sequence>
<gene>
    <name evidence="1" type="ORF">E8E12_010315</name>
</gene>
<dbReference type="EMBL" id="SWKV01000001">
    <property type="protein sequence ID" value="KAF3048099.1"/>
    <property type="molecule type" value="Genomic_DNA"/>
</dbReference>
<dbReference type="Proteomes" id="UP000758155">
    <property type="component" value="Unassembled WGS sequence"/>
</dbReference>
<protein>
    <submittedName>
        <fullName evidence="1">Uncharacterized protein</fullName>
    </submittedName>
</protein>
<comment type="caution">
    <text evidence="1">The sequence shown here is derived from an EMBL/GenBank/DDBJ whole genome shotgun (WGS) entry which is preliminary data.</text>
</comment>
<keyword evidence="2" id="KW-1185">Reference proteome</keyword>
<evidence type="ECO:0000313" key="1">
    <source>
        <dbReference type="EMBL" id="KAF3048099.1"/>
    </source>
</evidence>
<proteinExistence type="predicted"/>
<dbReference type="AlphaFoldDB" id="A0A9P4X2I7"/>
<name>A0A9P4X2I7_9PLEO</name>